<keyword evidence="1" id="KW-0812">Transmembrane</keyword>
<keyword evidence="3" id="KW-1185">Reference proteome</keyword>
<proteinExistence type="predicted"/>
<keyword evidence="1" id="KW-0472">Membrane</keyword>
<evidence type="ECO:0000313" key="3">
    <source>
        <dbReference type="Proteomes" id="UP001497623"/>
    </source>
</evidence>
<evidence type="ECO:0000256" key="1">
    <source>
        <dbReference type="SAM" id="Phobius"/>
    </source>
</evidence>
<protein>
    <submittedName>
        <fullName evidence="2">Uncharacterized protein</fullName>
    </submittedName>
</protein>
<name>A0AAV2QJP6_MEGNR</name>
<reference evidence="2 3" key="1">
    <citation type="submission" date="2024-05" db="EMBL/GenBank/DDBJ databases">
        <authorList>
            <person name="Wallberg A."/>
        </authorList>
    </citation>
    <scope>NUCLEOTIDE SEQUENCE [LARGE SCALE GENOMIC DNA]</scope>
</reference>
<keyword evidence="1" id="KW-1133">Transmembrane helix</keyword>
<dbReference type="AlphaFoldDB" id="A0AAV2QJP6"/>
<comment type="caution">
    <text evidence="2">The sequence shown here is derived from an EMBL/GenBank/DDBJ whole genome shotgun (WGS) entry which is preliminary data.</text>
</comment>
<sequence length="129" mass="14373">YFQFNLQMIMLPLFRMYIVLKFIFTTACIIIGLYIMASTKHGQEGRIALTNTQTQSMVGSFKTLADAEAIASEVAVEEVAGVPVGSEPASINDTCSHQDWNWKLPGDVQRPIRLLTTDMLMSNSSPIVW</sequence>
<evidence type="ECO:0000313" key="2">
    <source>
        <dbReference type="EMBL" id="CAL4084436.1"/>
    </source>
</evidence>
<dbReference type="Proteomes" id="UP001497623">
    <property type="component" value="Unassembled WGS sequence"/>
</dbReference>
<accession>A0AAV2QJP6</accession>
<organism evidence="2 3">
    <name type="scientific">Meganyctiphanes norvegica</name>
    <name type="common">Northern krill</name>
    <name type="synonym">Thysanopoda norvegica</name>
    <dbReference type="NCBI Taxonomy" id="48144"/>
    <lineage>
        <taxon>Eukaryota</taxon>
        <taxon>Metazoa</taxon>
        <taxon>Ecdysozoa</taxon>
        <taxon>Arthropoda</taxon>
        <taxon>Crustacea</taxon>
        <taxon>Multicrustacea</taxon>
        <taxon>Malacostraca</taxon>
        <taxon>Eumalacostraca</taxon>
        <taxon>Eucarida</taxon>
        <taxon>Euphausiacea</taxon>
        <taxon>Euphausiidae</taxon>
        <taxon>Meganyctiphanes</taxon>
    </lineage>
</organism>
<feature type="non-terminal residue" evidence="2">
    <location>
        <position position="1"/>
    </location>
</feature>
<feature type="transmembrane region" description="Helical" evidence="1">
    <location>
        <begin position="14"/>
        <end position="37"/>
    </location>
</feature>
<feature type="non-terminal residue" evidence="2">
    <location>
        <position position="129"/>
    </location>
</feature>
<dbReference type="EMBL" id="CAXKWB010006798">
    <property type="protein sequence ID" value="CAL4084436.1"/>
    <property type="molecule type" value="Genomic_DNA"/>
</dbReference>
<gene>
    <name evidence="2" type="ORF">MNOR_LOCUS12420</name>
</gene>